<dbReference type="Proteomes" id="UP001295469">
    <property type="component" value="Chromosome A02"/>
</dbReference>
<gene>
    <name evidence="1" type="ORF">DARMORV10_A02P03990.1</name>
</gene>
<protein>
    <submittedName>
        <fullName evidence="1">(rape) hypothetical protein</fullName>
    </submittedName>
</protein>
<dbReference type="EMBL" id="HG994356">
    <property type="protein sequence ID" value="CAF2136322.1"/>
    <property type="molecule type" value="Genomic_DNA"/>
</dbReference>
<reference evidence="1" key="1">
    <citation type="submission" date="2021-01" db="EMBL/GenBank/DDBJ databases">
        <authorList>
            <consortium name="Genoscope - CEA"/>
            <person name="William W."/>
        </authorList>
    </citation>
    <scope>NUCLEOTIDE SEQUENCE</scope>
</reference>
<sequence length="62" mass="6814">MATAPKATTPGPCDFPSTIVRATIVQASTVYNDTPKTIGILSHFLLVFFPCKIRENSIKRFT</sequence>
<organism evidence="1">
    <name type="scientific">Brassica napus</name>
    <name type="common">Rape</name>
    <dbReference type="NCBI Taxonomy" id="3708"/>
    <lineage>
        <taxon>Eukaryota</taxon>
        <taxon>Viridiplantae</taxon>
        <taxon>Streptophyta</taxon>
        <taxon>Embryophyta</taxon>
        <taxon>Tracheophyta</taxon>
        <taxon>Spermatophyta</taxon>
        <taxon>Magnoliopsida</taxon>
        <taxon>eudicotyledons</taxon>
        <taxon>Gunneridae</taxon>
        <taxon>Pentapetalae</taxon>
        <taxon>rosids</taxon>
        <taxon>malvids</taxon>
        <taxon>Brassicales</taxon>
        <taxon>Brassicaceae</taxon>
        <taxon>Brassiceae</taxon>
        <taxon>Brassica</taxon>
    </lineage>
</organism>
<name>A0A816WDB3_BRANA</name>
<proteinExistence type="predicted"/>
<evidence type="ECO:0000313" key="1">
    <source>
        <dbReference type="EMBL" id="CAF2136322.1"/>
    </source>
</evidence>
<dbReference type="AlphaFoldDB" id="A0A816WDB3"/>
<accession>A0A816WDB3</accession>